<protein>
    <recommendedName>
        <fullName evidence="4">aminodeoxychorismate synthase</fullName>
        <ecNumber evidence="4">2.6.1.85</ecNumber>
    </recommendedName>
    <alternativeName>
        <fullName evidence="8">Para-aminobenzoate synthase</fullName>
    </alternativeName>
    <alternativeName>
        <fullName evidence="9">p-aminobenzoic acid synthase</fullName>
    </alternativeName>
</protein>
<dbReference type="PRINTS" id="PR00097">
    <property type="entry name" value="ANTSNTHASEII"/>
</dbReference>
<evidence type="ECO:0000256" key="6">
    <source>
        <dbReference type="ARBA" id="ARBA00022909"/>
    </source>
</evidence>
<keyword evidence="5" id="KW-0808">Transferase</keyword>
<keyword evidence="14" id="KW-1185">Reference proteome</keyword>
<dbReference type="OrthoDB" id="64220at2759"/>
<dbReference type="EC" id="2.6.1.85" evidence="4"/>
<evidence type="ECO:0000256" key="8">
    <source>
        <dbReference type="ARBA" id="ARBA00031329"/>
    </source>
</evidence>
<dbReference type="InterPro" id="IPR017926">
    <property type="entry name" value="GATASE"/>
</dbReference>
<evidence type="ECO:0000256" key="5">
    <source>
        <dbReference type="ARBA" id="ARBA00022679"/>
    </source>
</evidence>
<dbReference type="GO" id="GO:0000162">
    <property type="term" value="P:L-tryptophan biosynthetic process"/>
    <property type="evidence" value="ECO:0007669"/>
    <property type="project" value="TreeGrafter"/>
</dbReference>
<feature type="domain" description="Glutamine amidotransferase" evidence="10">
    <location>
        <begin position="8"/>
        <end position="207"/>
    </location>
</feature>
<dbReference type="InterPro" id="IPR015890">
    <property type="entry name" value="Chorismate_C"/>
</dbReference>
<evidence type="ECO:0000256" key="3">
    <source>
        <dbReference type="ARBA" id="ARBA00005970"/>
    </source>
</evidence>
<feature type="domain" description="Anthranilate synthase component I N-terminal" evidence="12">
    <location>
        <begin position="274"/>
        <end position="436"/>
    </location>
</feature>
<dbReference type="PROSITE" id="PS51273">
    <property type="entry name" value="GATASE_TYPE_1"/>
    <property type="match status" value="1"/>
</dbReference>
<sequence length="768" mass="87101">MVPFNVLFIDSYDSFTFNVVRLIEKQLVNGDELVRVTTIRNDTFADMKQLVGELDYFDCVIVGPGPGNPVNGFDDVGIVSCLFSGDELAEVPVLGICLGFQAMCYSQGSAIDELETIKHGQVYPIELLSEKRFGIFDGYPATFKSVRYHSLHVSRASPMVIPLATTDDENGSLLMAAKIKQRPWYGVQYHPESCCSELGDRLIKNFLQLAYDENVRNGRHERKKQLYEQNPAHFGEKLAELDGTIDHSCIFKKFKPVEKEEVSVRKYNVSKVAELTLKLSDKIPDAKFIMASSKVADHRGEWSIIALPNERSVVLTHYSQVNRTTIYKWRDPKVTEELISRALNGESNEAEFPESFQVLHEDKSHFWITMGEFMTDKLVSNHQEIPFIGGLVGTLGYEMGYYVYNTVPADERLIPDAKLVYIENCIVIDHTSGQLYCISLCDQFPAHITQMLDECEWLNDDNQCRDVSWSDQLPADVSFDIQMPDQEQYASAFRRAQEYMHRGDSYELCLTTQTNVTPSKRITPWRMFQTLVRRNPAPFSSFFEFSDVLNTDNTLCLLSTSPERFLKWDADTCELRPIKGTVKKTAHTTREQALAILRTPKEFGENLMILDLIRNDLYELLPDVTVREFMVVEEYQTMYQLVSVVEARGLSSPRVPYTGLDVLRHSLPPGSMTGAPKKSSVQLLQLHLEPELNRGALAGTRGLYSGVTGYWSANGRGDWSVNIRLLHTYNNGHSWHIGAGGALTVLSSLDGELQEMYTKLQSTLQMFN</sequence>
<keyword evidence="7" id="KW-0315">Glutamine amidotransferase</keyword>
<comment type="pathway">
    <text evidence="2">Cofactor biosynthesis; tetrahydrofolate biosynthesis; 4-aminobenzoate from chorismate: step 1/2.</text>
</comment>
<dbReference type="Gene3D" id="3.40.50.880">
    <property type="match status" value="1"/>
</dbReference>
<dbReference type="GO" id="GO:0046654">
    <property type="term" value="P:tetrahydrofolate biosynthetic process"/>
    <property type="evidence" value="ECO:0007669"/>
    <property type="project" value="UniProtKB-UniPathway"/>
</dbReference>
<evidence type="ECO:0000259" key="11">
    <source>
        <dbReference type="Pfam" id="PF00425"/>
    </source>
</evidence>
<dbReference type="SUPFAM" id="SSF56322">
    <property type="entry name" value="ADC synthase"/>
    <property type="match status" value="1"/>
</dbReference>
<organism evidence="13 14">
    <name type="scientific">Torulaspora globosa</name>
    <dbReference type="NCBI Taxonomy" id="48254"/>
    <lineage>
        <taxon>Eukaryota</taxon>
        <taxon>Fungi</taxon>
        <taxon>Dikarya</taxon>
        <taxon>Ascomycota</taxon>
        <taxon>Saccharomycotina</taxon>
        <taxon>Saccharomycetes</taxon>
        <taxon>Saccharomycetales</taxon>
        <taxon>Saccharomycetaceae</taxon>
        <taxon>Torulaspora</taxon>
    </lineage>
</organism>
<dbReference type="InterPro" id="IPR005801">
    <property type="entry name" value="ADC_synthase"/>
</dbReference>
<dbReference type="GO" id="GO:0005737">
    <property type="term" value="C:cytoplasm"/>
    <property type="evidence" value="ECO:0007669"/>
    <property type="project" value="TreeGrafter"/>
</dbReference>
<dbReference type="PRINTS" id="PR00096">
    <property type="entry name" value="GATASE"/>
</dbReference>
<accession>A0A7H9HWK8</accession>
<dbReference type="AlphaFoldDB" id="A0A7H9HWK8"/>
<evidence type="ECO:0000256" key="9">
    <source>
        <dbReference type="ARBA" id="ARBA00031904"/>
    </source>
</evidence>
<dbReference type="UniPathway" id="UPA00077">
    <property type="reaction ID" value="UER00149"/>
</dbReference>
<dbReference type="Gene3D" id="3.60.120.10">
    <property type="entry name" value="Anthranilate synthase"/>
    <property type="match status" value="1"/>
</dbReference>
<evidence type="ECO:0000256" key="1">
    <source>
        <dbReference type="ARBA" id="ARBA00001000"/>
    </source>
</evidence>
<evidence type="ECO:0000259" key="12">
    <source>
        <dbReference type="Pfam" id="PF04715"/>
    </source>
</evidence>
<gene>
    <name evidence="13" type="ORF">HG537_0F00570</name>
</gene>
<dbReference type="EMBL" id="CP059272">
    <property type="protein sequence ID" value="QLQ81296.1"/>
    <property type="molecule type" value="Genomic_DNA"/>
</dbReference>
<proteinExistence type="inferred from homology"/>
<reference evidence="13 14" key="1">
    <citation type="submission" date="2020-06" db="EMBL/GenBank/DDBJ databases">
        <title>The yeast mating-type switching endonuclease HO is a domesticated member of an unorthodox homing genetic element family.</title>
        <authorList>
            <person name="Coughlan A.Y."/>
            <person name="Lombardi L."/>
            <person name="Braun-Galleani S."/>
            <person name="Martos A.R."/>
            <person name="Galeote V."/>
            <person name="Bigey F."/>
            <person name="Dequin S."/>
            <person name="Byrne K.P."/>
            <person name="Wolfe K.H."/>
        </authorList>
    </citation>
    <scope>NUCLEOTIDE SEQUENCE [LARGE SCALE GENOMIC DNA]</scope>
    <source>
        <strain evidence="13 14">CBS2947</strain>
    </source>
</reference>
<evidence type="ECO:0000256" key="2">
    <source>
        <dbReference type="ARBA" id="ARBA00005009"/>
    </source>
</evidence>
<dbReference type="Pfam" id="PF00425">
    <property type="entry name" value="Chorismate_bind"/>
    <property type="match status" value="1"/>
</dbReference>
<dbReference type="NCBIfam" id="TIGR01823">
    <property type="entry name" value="PabB-fungal"/>
    <property type="match status" value="1"/>
</dbReference>
<dbReference type="InterPro" id="IPR029062">
    <property type="entry name" value="Class_I_gatase-like"/>
</dbReference>
<evidence type="ECO:0000313" key="14">
    <source>
        <dbReference type="Proteomes" id="UP000510647"/>
    </source>
</evidence>
<name>A0A7H9HWK8_9SACH</name>
<comment type="catalytic activity">
    <reaction evidence="1">
        <text>chorismate + L-glutamine = 4-amino-4-deoxychorismate + L-glutamate</text>
        <dbReference type="Rhea" id="RHEA:11672"/>
        <dbReference type="ChEBI" id="CHEBI:29748"/>
        <dbReference type="ChEBI" id="CHEBI:29985"/>
        <dbReference type="ChEBI" id="CHEBI:58359"/>
        <dbReference type="ChEBI" id="CHEBI:58406"/>
        <dbReference type="EC" id="2.6.1.85"/>
    </reaction>
</comment>
<dbReference type="InterPro" id="IPR006221">
    <property type="entry name" value="TrpG/PapA_dom"/>
</dbReference>
<evidence type="ECO:0000313" key="13">
    <source>
        <dbReference type="EMBL" id="QLQ81296.1"/>
    </source>
</evidence>
<dbReference type="NCBIfam" id="TIGR00566">
    <property type="entry name" value="trpG_papA"/>
    <property type="match status" value="1"/>
</dbReference>
<dbReference type="CDD" id="cd01743">
    <property type="entry name" value="GATase1_Anthranilate_Synthase"/>
    <property type="match status" value="1"/>
</dbReference>
<evidence type="ECO:0000256" key="4">
    <source>
        <dbReference type="ARBA" id="ARBA00013139"/>
    </source>
</evidence>
<dbReference type="Pfam" id="PF00117">
    <property type="entry name" value="GATase"/>
    <property type="match status" value="1"/>
</dbReference>
<keyword evidence="6" id="KW-0289">Folate biosynthesis</keyword>
<dbReference type="PANTHER" id="PTHR11236">
    <property type="entry name" value="AMINOBENZOATE/ANTHRANILATE SYNTHASE"/>
    <property type="match status" value="1"/>
</dbReference>
<comment type="similarity">
    <text evidence="3">In the C-terminal section; belongs to the anthranilate synthase component I family.</text>
</comment>
<evidence type="ECO:0000259" key="10">
    <source>
        <dbReference type="Pfam" id="PF00117"/>
    </source>
</evidence>
<dbReference type="Proteomes" id="UP000510647">
    <property type="component" value="Chromosome 6"/>
</dbReference>
<dbReference type="GO" id="GO:0046820">
    <property type="term" value="F:4-amino-4-deoxychorismate synthase activity"/>
    <property type="evidence" value="ECO:0007669"/>
    <property type="project" value="UniProtKB-EC"/>
</dbReference>
<dbReference type="GO" id="GO:0008153">
    <property type="term" value="P:4-aminobenzoate biosynthetic process"/>
    <property type="evidence" value="ECO:0007669"/>
    <property type="project" value="TreeGrafter"/>
</dbReference>
<evidence type="ECO:0000256" key="7">
    <source>
        <dbReference type="ARBA" id="ARBA00022962"/>
    </source>
</evidence>
<dbReference type="InterPro" id="IPR019999">
    <property type="entry name" value="Anth_synth_I-like"/>
</dbReference>
<dbReference type="InterPro" id="IPR010117">
    <property type="entry name" value="PabB_fungal"/>
</dbReference>
<dbReference type="GO" id="GO:0046656">
    <property type="term" value="P:folic acid biosynthetic process"/>
    <property type="evidence" value="ECO:0007669"/>
    <property type="project" value="UniProtKB-KW"/>
</dbReference>
<feature type="domain" description="Chorismate-utilising enzyme C-terminal" evidence="11">
    <location>
        <begin position="486"/>
        <end position="759"/>
    </location>
</feature>
<dbReference type="InterPro" id="IPR006805">
    <property type="entry name" value="Anth_synth_I_N"/>
</dbReference>
<dbReference type="SUPFAM" id="SSF52317">
    <property type="entry name" value="Class I glutamine amidotransferase-like"/>
    <property type="match status" value="1"/>
</dbReference>
<dbReference type="Pfam" id="PF04715">
    <property type="entry name" value="Anth_synt_I_N"/>
    <property type="match status" value="1"/>
</dbReference>
<dbReference type="PANTHER" id="PTHR11236:SF18">
    <property type="entry name" value="AMINODEOXYCHORISMATE SYNTHASE"/>
    <property type="match status" value="1"/>
</dbReference>